<sequence>MTCGSGDLAPVRRKPHFITLITNTTLPKISTSCWNGNLAMLGSFSRLAKLLDDNITYITICFRSFPES</sequence>
<reference evidence="1" key="1">
    <citation type="journal article" date="2020" name="Stud. Mycol.">
        <title>101 Dothideomycetes genomes: a test case for predicting lifestyles and emergence of pathogens.</title>
        <authorList>
            <person name="Haridas S."/>
            <person name="Albert R."/>
            <person name="Binder M."/>
            <person name="Bloem J."/>
            <person name="Labutti K."/>
            <person name="Salamov A."/>
            <person name="Andreopoulos B."/>
            <person name="Baker S."/>
            <person name="Barry K."/>
            <person name="Bills G."/>
            <person name="Bluhm B."/>
            <person name="Cannon C."/>
            <person name="Castanera R."/>
            <person name="Culley D."/>
            <person name="Daum C."/>
            <person name="Ezra D."/>
            <person name="Gonzalez J."/>
            <person name="Henrissat B."/>
            <person name="Kuo A."/>
            <person name="Liang C."/>
            <person name="Lipzen A."/>
            <person name="Lutzoni F."/>
            <person name="Magnuson J."/>
            <person name="Mondo S."/>
            <person name="Nolan M."/>
            <person name="Ohm R."/>
            <person name="Pangilinan J."/>
            <person name="Park H.-J."/>
            <person name="Ramirez L."/>
            <person name="Alfaro M."/>
            <person name="Sun H."/>
            <person name="Tritt A."/>
            <person name="Yoshinaga Y."/>
            <person name="Zwiers L.-H."/>
            <person name="Turgeon B."/>
            <person name="Goodwin S."/>
            <person name="Spatafora J."/>
            <person name="Crous P."/>
            <person name="Grigoriev I."/>
        </authorList>
    </citation>
    <scope>NUCLEOTIDE SEQUENCE</scope>
    <source>
        <strain evidence="1">ATCC 74209</strain>
    </source>
</reference>
<dbReference type="AlphaFoldDB" id="A0A9P4JGH0"/>
<name>A0A9P4JGH0_9PLEO</name>
<comment type="caution">
    <text evidence="1">The sequence shown here is derived from an EMBL/GenBank/DDBJ whole genome shotgun (WGS) entry which is preliminary data.</text>
</comment>
<accession>A0A9P4JGH0</accession>
<evidence type="ECO:0000313" key="1">
    <source>
        <dbReference type="EMBL" id="KAF2196789.1"/>
    </source>
</evidence>
<proteinExistence type="predicted"/>
<dbReference type="Proteomes" id="UP000799536">
    <property type="component" value="Unassembled WGS sequence"/>
</dbReference>
<gene>
    <name evidence="1" type="ORF">GQ43DRAFT_444806</name>
</gene>
<organism evidence="1 2">
    <name type="scientific">Delitschia confertaspora ATCC 74209</name>
    <dbReference type="NCBI Taxonomy" id="1513339"/>
    <lineage>
        <taxon>Eukaryota</taxon>
        <taxon>Fungi</taxon>
        <taxon>Dikarya</taxon>
        <taxon>Ascomycota</taxon>
        <taxon>Pezizomycotina</taxon>
        <taxon>Dothideomycetes</taxon>
        <taxon>Pleosporomycetidae</taxon>
        <taxon>Pleosporales</taxon>
        <taxon>Delitschiaceae</taxon>
        <taxon>Delitschia</taxon>
    </lineage>
</organism>
<keyword evidence="2" id="KW-1185">Reference proteome</keyword>
<evidence type="ECO:0000313" key="2">
    <source>
        <dbReference type="Proteomes" id="UP000799536"/>
    </source>
</evidence>
<protein>
    <submittedName>
        <fullName evidence="1">Uncharacterized protein</fullName>
    </submittedName>
</protein>
<dbReference type="EMBL" id="ML994323">
    <property type="protein sequence ID" value="KAF2196789.1"/>
    <property type="molecule type" value="Genomic_DNA"/>
</dbReference>